<proteinExistence type="predicted"/>
<dbReference type="Proteomes" id="UP000887013">
    <property type="component" value="Unassembled WGS sequence"/>
</dbReference>
<dbReference type="AlphaFoldDB" id="A0A8X6PLQ3"/>
<sequence length="37" mass="4066">ASTLLDKSLMDSGMEYADGLKYYPTQARDHHHSAIAA</sequence>
<dbReference type="EMBL" id="BMAW01116585">
    <property type="protein sequence ID" value="GFT71230.1"/>
    <property type="molecule type" value="Genomic_DNA"/>
</dbReference>
<organism evidence="1 2">
    <name type="scientific">Nephila pilipes</name>
    <name type="common">Giant wood spider</name>
    <name type="synonym">Nephila maculata</name>
    <dbReference type="NCBI Taxonomy" id="299642"/>
    <lineage>
        <taxon>Eukaryota</taxon>
        <taxon>Metazoa</taxon>
        <taxon>Ecdysozoa</taxon>
        <taxon>Arthropoda</taxon>
        <taxon>Chelicerata</taxon>
        <taxon>Arachnida</taxon>
        <taxon>Araneae</taxon>
        <taxon>Araneomorphae</taxon>
        <taxon>Entelegynae</taxon>
        <taxon>Araneoidea</taxon>
        <taxon>Nephilidae</taxon>
        <taxon>Nephila</taxon>
    </lineage>
</organism>
<protein>
    <submittedName>
        <fullName evidence="1">Uncharacterized protein</fullName>
    </submittedName>
</protein>
<gene>
    <name evidence="1" type="ORF">NPIL_591061</name>
</gene>
<reference evidence="1" key="1">
    <citation type="submission" date="2020-08" db="EMBL/GenBank/DDBJ databases">
        <title>Multicomponent nature underlies the extraordinary mechanical properties of spider dragline silk.</title>
        <authorList>
            <person name="Kono N."/>
            <person name="Nakamura H."/>
            <person name="Mori M."/>
            <person name="Yoshida Y."/>
            <person name="Ohtoshi R."/>
            <person name="Malay A.D."/>
            <person name="Moran D.A.P."/>
            <person name="Tomita M."/>
            <person name="Numata K."/>
            <person name="Arakawa K."/>
        </authorList>
    </citation>
    <scope>NUCLEOTIDE SEQUENCE</scope>
</reference>
<keyword evidence="2" id="KW-1185">Reference proteome</keyword>
<evidence type="ECO:0000313" key="2">
    <source>
        <dbReference type="Proteomes" id="UP000887013"/>
    </source>
</evidence>
<name>A0A8X6PLQ3_NEPPI</name>
<accession>A0A8X6PLQ3</accession>
<feature type="non-terminal residue" evidence="1">
    <location>
        <position position="1"/>
    </location>
</feature>
<evidence type="ECO:0000313" key="1">
    <source>
        <dbReference type="EMBL" id="GFT71230.1"/>
    </source>
</evidence>
<comment type="caution">
    <text evidence="1">The sequence shown here is derived from an EMBL/GenBank/DDBJ whole genome shotgun (WGS) entry which is preliminary data.</text>
</comment>